<dbReference type="EMBL" id="JBIMZQ010000057">
    <property type="protein sequence ID" value="KAL3658082.1"/>
    <property type="molecule type" value="Genomic_DNA"/>
</dbReference>
<keyword evidence="3" id="KW-1185">Reference proteome</keyword>
<evidence type="ECO:0000256" key="1">
    <source>
        <dbReference type="SAM" id="SignalP"/>
    </source>
</evidence>
<accession>A0ABD3EUC1</accession>
<dbReference type="Gene3D" id="3.40.50.1820">
    <property type="entry name" value="alpha/beta hydrolase"/>
    <property type="match status" value="1"/>
</dbReference>
<gene>
    <name evidence="2" type="ORF">V7S43_016925</name>
</gene>
<evidence type="ECO:0000313" key="2">
    <source>
        <dbReference type="EMBL" id="KAL3658082.1"/>
    </source>
</evidence>
<evidence type="ECO:0000313" key="3">
    <source>
        <dbReference type="Proteomes" id="UP001632037"/>
    </source>
</evidence>
<feature type="chain" id="PRO_5044880786" evidence="1">
    <location>
        <begin position="23"/>
        <end position="511"/>
    </location>
</feature>
<comment type="caution">
    <text evidence="2">The sequence shown here is derived from an EMBL/GenBank/DDBJ whole genome shotgun (WGS) entry which is preliminary data.</text>
</comment>
<keyword evidence="1" id="KW-0732">Signal</keyword>
<dbReference type="InterPro" id="IPR029058">
    <property type="entry name" value="AB_hydrolase_fold"/>
</dbReference>
<dbReference type="AlphaFoldDB" id="A0ABD3EUC1"/>
<sequence>MASRLTHLALFGLSILSFHANAQVTTSTDWPSLQFHFSVKRNSMEIYGQSDFSMLGNPIVSEDGSNVRYDVFSSFTEDERTVNYTQVNGVAYTFSSDLTANCLDSESGKLPPINAIVKAVTEASSSGRTTECVESFKVVVNGIPFALCASESGFSMIGQDLDIVVEYLDNRVDIVTPTSVLNCKTVSNPSFVSSIGKELLTGVTNTSVERNLKPQFDFNLWDDDSSDDSCECKSTKRPCLFIHGMGVDEEKPQVVDSFSYYWGNLTTHAPCCSSFKYTVLNTVDSGWTNDTLQQQVCDRAVSVSKRSSKTVIADTILITHSMGNLMVAGAIATGKCQLDSSSTWVGMAGPMQGSRASDFVQEACAGETNFVLEKVANVTGRCPPTAALKSLPAQGGNHSSEELNKAYTAAQEAYTKNVSALMCSEGYSGLPSKYQAEFWVLGSVVPYESDKNDGMVEFASCVAGIPESKFGDTWKSKFYKTKLNHYDSEFLYGDALLDEKKMPIKWFECLL</sequence>
<feature type="signal peptide" evidence="1">
    <location>
        <begin position="1"/>
        <end position="22"/>
    </location>
</feature>
<organism evidence="2 3">
    <name type="scientific">Phytophthora oleae</name>
    <dbReference type="NCBI Taxonomy" id="2107226"/>
    <lineage>
        <taxon>Eukaryota</taxon>
        <taxon>Sar</taxon>
        <taxon>Stramenopiles</taxon>
        <taxon>Oomycota</taxon>
        <taxon>Peronosporomycetes</taxon>
        <taxon>Peronosporales</taxon>
        <taxon>Peronosporaceae</taxon>
        <taxon>Phytophthora</taxon>
    </lineage>
</organism>
<reference evidence="2 3" key="1">
    <citation type="submission" date="2024-09" db="EMBL/GenBank/DDBJ databases">
        <title>Genome sequencing and assembly of Phytophthora oleae, isolate VK10A, causative agent of rot of olive drupes.</title>
        <authorList>
            <person name="Conti Taguali S."/>
            <person name="Riolo M."/>
            <person name="La Spada F."/>
            <person name="Cacciola S.O."/>
            <person name="Dionisio G."/>
        </authorList>
    </citation>
    <scope>NUCLEOTIDE SEQUENCE [LARGE SCALE GENOMIC DNA]</scope>
    <source>
        <strain evidence="2 3">VK10A</strain>
    </source>
</reference>
<name>A0ABD3EUC1_9STRA</name>
<protein>
    <submittedName>
        <fullName evidence="2">Uncharacterized protein</fullName>
    </submittedName>
</protein>
<dbReference type="Proteomes" id="UP001632037">
    <property type="component" value="Unassembled WGS sequence"/>
</dbReference>
<proteinExistence type="predicted"/>
<dbReference type="PANTHER" id="PTHR22538:SF1">
    <property type="entry name" value="VWFD DOMAIN-CONTAINING PROTEIN"/>
    <property type="match status" value="1"/>
</dbReference>
<dbReference type="PANTHER" id="PTHR22538">
    <property type="entry name" value="CILIA- AND FLAGELLA-ASSOCIATED PROTEIN 74"/>
    <property type="match status" value="1"/>
</dbReference>